<name>A0A369K286_HYPMA</name>
<accession>A0A369K286</accession>
<evidence type="ECO:0000313" key="1">
    <source>
        <dbReference type="EMBL" id="RDB27702.1"/>
    </source>
</evidence>
<dbReference type="EMBL" id="LUEZ02000014">
    <property type="protein sequence ID" value="RDB27702.1"/>
    <property type="molecule type" value="Genomic_DNA"/>
</dbReference>
<evidence type="ECO:0000313" key="2">
    <source>
        <dbReference type="Proteomes" id="UP000076154"/>
    </source>
</evidence>
<dbReference type="AlphaFoldDB" id="A0A369K286"/>
<reference evidence="1" key="1">
    <citation type="submission" date="2018-04" db="EMBL/GenBank/DDBJ databases">
        <title>Whole genome sequencing of Hypsizygus marmoreus.</title>
        <authorList>
            <person name="Choi I.-G."/>
            <person name="Min B."/>
            <person name="Kim J.-G."/>
            <person name="Kim S."/>
            <person name="Oh Y.-L."/>
            <person name="Kong W.-S."/>
            <person name="Park H."/>
            <person name="Jeong J."/>
            <person name="Song E.-S."/>
        </authorList>
    </citation>
    <scope>NUCLEOTIDE SEQUENCE [LARGE SCALE GENOMIC DNA]</scope>
    <source>
        <strain evidence="1">51987-8</strain>
    </source>
</reference>
<proteinExistence type="predicted"/>
<dbReference type="InParanoid" id="A0A369K286"/>
<protein>
    <submittedName>
        <fullName evidence="1">Uncharacterized protein</fullName>
    </submittedName>
</protein>
<dbReference type="Proteomes" id="UP000076154">
    <property type="component" value="Unassembled WGS sequence"/>
</dbReference>
<comment type="caution">
    <text evidence="1">The sequence shown here is derived from an EMBL/GenBank/DDBJ whole genome shotgun (WGS) entry which is preliminary data.</text>
</comment>
<organism evidence="1 2">
    <name type="scientific">Hypsizygus marmoreus</name>
    <name type="common">White beech mushroom</name>
    <name type="synonym">Agaricus marmoreus</name>
    <dbReference type="NCBI Taxonomy" id="39966"/>
    <lineage>
        <taxon>Eukaryota</taxon>
        <taxon>Fungi</taxon>
        <taxon>Dikarya</taxon>
        <taxon>Basidiomycota</taxon>
        <taxon>Agaricomycotina</taxon>
        <taxon>Agaricomycetes</taxon>
        <taxon>Agaricomycetidae</taxon>
        <taxon>Agaricales</taxon>
        <taxon>Tricholomatineae</taxon>
        <taxon>Lyophyllaceae</taxon>
        <taxon>Hypsizygus</taxon>
    </lineage>
</organism>
<sequence length="71" mass="7881">MLSPSPTVSRKAWLHDSLVLFALGKKGKGSSRLFTRTTLSSWQPFVPTYFDVPIWSHGIVEDIGTWQAGSC</sequence>
<keyword evidence="2" id="KW-1185">Reference proteome</keyword>
<gene>
    <name evidence="1" type="ORF">Hypma_003278</name>
</gene>